<keyword evidence="12" id="KW-1185">Reference proteome</keyword>
<keyword evidence="4" id="KW-0677">Repeat</keyword>
<comment type="subcellular location">
    <subcellularLocation>
        <location evidence="1">Nucleus</location>
    </subcellularLocation>
</comment>
<dbReference type="FunFam" id="1.25.40.20:FF:000008">
    <property type="entry name" value="Apoptosis-stimulating of p53 protein 2 isoform 1"/>
    <property type="match status" value="1"/>
</dbReference>
<dbReference type="GO" id="GO:0042981">
    <property type="term" value="P:regulation of apoptotic process"/>
    <property type="evidence" value="ECO:0007669"/>
    <property type="project" value="InterPro"/>
</dbReference>
<dbReference type="SMART" id="SM00248">
    <property type="entry name" value="ANK"/>
    <property type="match status" value="2"/>
</dbReference>
<feature type="region of interest" description="Disordered" evidence="9">
    <location>
        <begin position="82"/>
        <end position="125"/>
    </location>
</feature>
<dbReference type="InterPro" id="IPR036770">
    <property type="entry name" value="Ankyrin_rpt-contain_sf"/>
</dbReference>
<keyword evidence="5 7" id="KW-0040">ANK repeat</keyword>
<proteinExistence type="predicted"/>
<comment type="caution">
    <text evidence="11">The sequence shown here is derived from an EMBL/GenBank/DDBJ whole genome shotgun (WGS) entry which is preliminary data.</text>
</comment>
<evidence type="ECO:0000259" key="10">
    <source>
        <dbReference type="PROSITE" id="PS50002"/>
    </source>
</evidence>
<evidence type="ECO:0000256" key="1">
    <source>
        <dbReference type="ARBA" id="ARBA00004123"/>
    </source>
</evidence>
<dbReference type="EMBL" id="CAJHNJ030000006">
    <property type="protein sequence ID" value="CAG9100639.1"/>
    <property type="molecule type" value="Genomic_DNA"/>
</dbReference>
<dbReference type="PROSITE" id="PS50297">
    <property type="entry name" value="ANK_REP_REGION"/>
    <property type="match status" value="2"/>
</dbReference>
<gene>
    <name evidence="11" type="ORF">PLXY2_LOCUS2389</name>
</gene>
<dbReference type="Gene3D" id="1.25.40.20">
    <property type="entry name" value="Ankyrin repeat-containing domain"/>
    <property type="match status" value="1"/>
</dbReference>
<dbReference type="PANTHER" id="PTHR24131:SF10">
    <property type="entry name" value="ANKYRIN-REPEAT, SH3-DOMAIN, AND PROLINE-RICH-REGION CONTAINING PROTEIN, ISOFORM B"/>
    <property type="match status" value="1"/>
</dbReference>
<feature type="repeat" description="ANK" evidence="7">
    <location>
        <begin position="757"/>
        <end position="789"/>
    </location>
</feature>
<evidence type="ECO:0000256" key="6">
    <source>
        <dbReference type="ARBA" id="ARBA00023242"/>
    </source>
</evidence>
<sequence>MRSIDRRVSELQARLLRKRALNRQLAAAHRQQPQQSLRPRIDNSRNRGEKSFFEEMRSIDLRFSELQAWLLRKRALNQQAAGRLAAAHRQQPQQRTNNPTPMQQLPNYPTSGSNGISSQPKNQQTRGNIAAVEPYNHVPHAQSLSHNQNFQALKQNVIQNNVPLKQLTQPDNIQSHLTQQEAHYLQQKQMINPLYNGGYNNLPPGIQDSQYQGQYPNKHADINSFSHVQQGISNAYDQKAMFEHINKYPDYPKQPQYSPNSTSSSNSNQNGKELKINEQEFLPEFAASKSDPKYQTLPYNTKFPQNATGKIKQDANSKNSNEMSQESKNQNQNAANINHMTVHSTPLSVVNKSLATPLSQTEATYQQDQNTYQLQKSDSSSRCNQEGKENQAYPQNNRLSQSNSTEGSKSNGTKSQQSSTILKGSSPSLGSNTTGSSSSLGFGIVRNTASGLSSSASAFGQNASSQSILLSPPQSASTPLSTPDVSGTDKSPKPALPPKPTIKTPPRQSANNDTNFQGKDQDSALPTLPIPDNSSNDSDNPPRDANNEMIIKARPLTIRKPPLSEQPKLRNMNTTKNGISVSINRRIEMPPAFLFPEMDHLTREAPSENGLIQKRDEVDKALNNNVDVISNEKMEEGKEVSTLVSDVTEQISSVDLNGQDGQLGDNVLRRSKKGNLKQGGKAPLTRRVSFDPLALLLDASLEGELELVKKTATQVQNASAANDEGITALHNAICAGHFEIVKFLVELGCDVNAQDSDGWTPLHCAASCNNLPIVRFLVEHGACIFATTLSDHETAAEKCEEDEEGFDGCSEYLYSIQEKLGIMNGGTVYAVFPYSAARSDELTFSAGTRLQVLRKGDDSEREWWWSRASGAEGYAPRNLLGLYPRVTPKQD</sequence>
<feature type="region of interest" description="Disordered" evidence="9">
    <location>
        <begin position="288"/>
        <end position="330"/>
    </location>
</feature>
<dbReference type="InterPro" id="IPR001452">
    <property type="entry name" value="SH3_domain"/>
</dbReference>
<keyword evidence="6" id="KW-0539">Nucleus</keyword>
<feature type="compositionally biased region" description="Polar residues" evidence="9">
    <location>
        <begin position="392"/>
        <end position="423"/>
    </location>
</feature>
<dbReference type="InterPro" id="IPR047163">
    <property type="entry name" value="ASPP1/2"/>
</dbReference>
<organism evidence="11 12">
    <name type="scientific">Plutella xylostella</name>
    <name type="common">Diamondback moth</name>
    <name type="synonym">Plutella maculipennis</name>
    <dbReference type="NCBI Taxonomy" id="51655"/>
    <lineage>
        <taxon>Eukaryota</taxon>
        <taxon>Metazoa</taxon>
        <taxon>Ecdysozoa</taxon>
        <taxon>Arthropoda</taxon>
        <taxon>Hexapoda</taxon>
        <taxon>Insecta</taxon>
        <taxon>Pterygota</taxon>
        <taxon>Neoptera</taxon>
        <taxon>Endopterygota</taxon>
        <taxon>Lepidoptera</taxon>
        <taxon>Glossata</taxon>
        <taxon>Ditrysia</taxon>
        <taxon>Yponomeutoidea</taxon>
        <taxon>Plutellidae</taxon>
        <taxon>Plutella</taxon>
    </lineage>
</organism>
<evidence type="ECO:0000313" key="11">
    <source>
        <dbReference type="EMBL" id="CAG9100639.1"/>
    </source>
</evidence>
<dbReference type="InterPro" id="IPR002110">
    <property type="entry name" value="Ankyrin_rpt"/>
</dbReference>
<dbReference type="Proteomes" id="UP000653454">
    <property type="component" value="Unassembled WGS sequence"/>
</dbReference>
<dbReference type="InterPro" id="IPR036028">
    <property type="entry name" value="SH3-like_dom_sf"/>
</dbReference>
<dbReference type="PANTHER" id="PTHR24131">
    <property type="entry name" value="APOPTOSIS-STIMULATING OF P53 PROTEIN"/>
    <property type="match status" value="1"/>
</dbReference>
<dbReference type="SMART" id="SM00326">
    <property type="entry name" value="SH3"/>
    <property type="match status" value="1"/>
</dbReference>
<dbReference type="SUPFAM" id="SSF48403">
    <property type="entry name" value="Ankyrin repeat"/>
    <property type="match status" value="1"/>
</dbReference>
<evidence type="ECO:0000256" key="4">
    <source>
        <dbReference type="ARBA" id="ARBA00022737"/>
    </source>
</evidence>
<evidence type="ECO:0000313" key="12">
    <source>
        <dbReference type="Proteomes" id="UP000653454"/>
    </source>
</evidence>
<feature type="compositionally biased region" description="Polar residues" evidence="9">
    <location>
        <begin position="105"/>
        <end position="125"/>
    </location>
</feature>
<feature type="repeat" description="ANK" evidence="7">
    <location>
        <begin position="724"/>
        <end position="756"/>
    </location>
</feature>
<evidence type="ECO:0000256" key="9">
    <source>
        <dbReference type="SAM" id="MobiDB-lite"/>
    </source>
</evidence>
<reference evidence="11" key="1">
    <citation type="submission" date="2020-11" db="EMBL/GenBank/DDBJ databases">
        <authorList>
            <person name="Whiteford S."/>
        </authorList>
    </citation>
    <scope>NUCLEOTIDE SEQUENCE</scope>
</reference>
<dbReference type="GO" id="GO:0006915">
    <property type="term" value="P:apoptotic process"/>
    <property type="evidence" value="ECO:0007669"/>
    <property type="project" value="UniProtKB-KW"/>
</dbReference>
<keyword evidence="2 8" id="KW-0728">SH3 domain</keyword>
<evidence type="ECO:0000256" key="8">
    <source>
        <dbReference type="PROSITE-ProRule" id="PRU00192"/>
    </source>
</evidence>
<accession>A0A8S4DKR5</accession>
<feature type="region of interest" description="Disordered" evidence="9">
    <location>
        <begin position="465"/>
        <end position="549"/>
    </location>
</feature>
<feature type="domain" description="SH3" evidence="10">
    <location>
        <begin position="823"/>
        <end position="885"/>
    </location>
</feature>
<feature type="compositionally biased region" description="Polar residues" evidence="9">
    <location>
        <begin position="297"/>
        <end position="330"/>
    </location>
</feature>
<evidence type="ECO:0000256" key="3">
    <source>
        <dbReference type="ARBA" id="ARBA00022703"/>
    </source>
</evidence>
<dbReference type="PROSITE" id="PS50002">
    <property type="entry name" value="SH3"/>
    <property type="match status" value="1"/>
</dbReference>
<dbReference type="Pfam" id="PF00018">
    <property type="entry name" value="SH3_1"/>
    <property type="match status" value="1"/>
</dbReference>
<feature type="compositionally biased region" description="Polar residues" evidence="9">
    <location>
        <begin position="364"/>
        <end position="384"/>
    </location>
</feature>
<feature type="compositionally biased region" description="Polar residues" evidence="9">
    <location>
        <begin position="506"/>
        <end position="518"/>
    </location>
</feature>
<name>A0A8S4DKR5_PLUXY</name>
<keyword evidence="3" id="KW-0053">Apoptosis</keyword>
<feature type="region of interest" description="Disordered" evidence="9">
    <location>
        <begin position="24"/>
        <end position="46"/>
    </location>
</feature>
<feature type="region of interest" description="Disordered" evidence="9">
    <location>
        <begin position="248"/>
        <end position="271"/>
    </location>
</feature>
<feature type="region of interest" description="Disordered" evidence="9">
    <location>
        <begin position="364"/>
        <end position="439"/>
    </location>
</feature>
<dbReference type="Pfam" id="PF12796">
    <property type="entry name" value="Ank_2"/>
    <property type="match status" value="1"/>
</dbReference>
<evidence type="ECO:0000256" key="2">
    <source>
        <dbReference type="ARBA" id="ARBA00022443"/>
    </source>
</evidence>
<dbReference type="GO" id="GO:0002039">
    <property type="term" value="F:p53 binding"/>
    <property type="evidence" value="ECO:0007669"/>
    <property type="project" value="InterPro"/>
</dbReference>
<feature type="compositionally biased region" description="Low complexity" evidence="9">
    <location>
        <begin position="89"/>
        <end position="104"/>
    </location>
</feature>
<feature type="compositionally biased region" description="Low complexity" evidence="9">
    <location>
        <begin position="258"/>
        <end position="270"/>
    </location>
</feature>
<evidence type="ECO:0000256" key="5">
    <source>
        <dbReference type="ARBA" id="ARBA00023043"/>
    </source>
</evidence>
<dbReference type="PROSITE" id="PS50088">
    <property type="entry name" value="ANK_REPEAT"/>
    <property type="match status" value="2"/>
</dbReference>
<protein>
    <submittedName>
        <fullName evidence="11">(diamondback moth) hypothetical protein</fullName>
    </submittedName>
</protein>
<feature type="compositionally biased region" description="Low complexity" evidence="9">
    <location>
        <begin position="465"/>
        <end position="477"/>
    </location>
</feature>
<feature type="compositionally biased region" description="Low complexity" evidence="9">
    <location>
        <begin position="424"/>
        <end position="439"/>
    </location>
</feature>
<feature type="compositionally biased region" description="Polar residues" evidence="9">
    <location>
        <begin position="478"/>
        <end position="489"/>
    </location>
</feature>
<dbReference type="GO" id="GO:0005634">
    <property type="term" value="C:nucleus"/>
    <property type="evidence" value="ECO:0007669"/>
    <property type="project" value="UniProtKB-SubCell"/>
</dbReference>
<evidence type="ECO:0000256" key="7">
    <source>
        <dbReference type="PROSITE-ProRule" id="PRU00023"/>
    </source>
</evidence>
<dbReference type="SUPFAM" id="SSF50044">
    <property type="entry name" value="SH3-domain"/>
    <property type="match status" value="1"/>
</dbReference>
<dbReference type="AlphaFoldDB" id="A0A8S4DKR5"/>